<proteinExistence type="inferred from homology"/>
<gene>
    <name evidence="12" type="primary">fecA</name>
    <name evidence="12" type="ORF">NOR51B_269</name>
</gene>
<dbReference type="InterPro" id="IPR039426">
    <property type="entry name" value="TonB-dep_rcpt-like"/>
</dbReference>
<evidence type="ECO:0000256" key="7">
    <source>
        <dbReference type="ARBA" id="ARBA00023237"/>
    </source>
</evidence>
<dbReference type="HOGENOM" id="CLU_008287_17_0_6"/>
<organism evidence="12 13">
    <name type="scientific">Luminiphilus syltensis NOR5-1B</name>
    <dbReference type="NCBI Taxonomy" id="565045"/>
    <lineage>
        <taxon>Bacteria</taxon>
        <taxon>Pseudomonadati</taxon>
        <taxon>Pseudomonadota</taxon>
        <taxon>Gammaproteobacteria</taxon>
        <taxon>Cellvibrionales</taxon>
        <taxon>Halieaceae</taxon>
        <taxon>Luminiphilus</taxon>
    </lineage>
</organism>
<protein>
    <submittedName>
        <fullName evidence="12">Outer membrane receptor for Fe3+-dicitrate</fullName>
    </submittedName>
</protein>
<dbReference type="PANTHER" id="PTHR30442:SF0">
    <property type="entry name" value="FE(3+) DICITRATE TRANSPORT PROTEIN FECA"/>
    <property type="match status" value="1"/>
</dbReference>
<keyword evidence="4 8" id="KW-0812">Transmembrane</keyword>
<dbReference type="Pfam" id="PF00593">
    <property type="entry name" value="TonB_dep_Rec_b-barrel"/>
    <property type="match status" value="1"/>
</dbReference>
<evidence type="ECO:0000256" key="3">
    <source>
        <dbReference type="ARBA" id="ARBA00022452"/>
    </source>
</evidence>
<accession>B8KY76</accession>
<dbReference type="EMBL" id="DS999411">
    <property type="protein sequence ID" value="EED34332.1"/>
    <property type="molecule type" value="Genomic_DNA"/>
</dbReference>
<evidence type="ECO:0000256" key="4">
    <source>
        <dbReference type="ARBA" id="ARBA00022692"/>
    </source>
</evidence>
<name>B8KY76_9GAMM</name>
<evidence type="ECO:0000259" key="11">
    <source>
        <dbReference type="Pfam" id="PF07715"/>
    </source>
</evidence>
<dbReference type="eggNOG" id="COG4772">
    <property type="taxonomic scope" value="Bacteria"/>
</dbReference>
<evidence type="ECO:0000256" key="2">
    <source>
        <dbReference type="ARBA" id="ARBA00022448"/>
    </source>
</evidence>
<keyword evidence="7 8" id="KW-0998">Cell outer membrane</keyword>
<evidence type="ECO:0000256" key="1">
    <source>
        <dbReference type="ARBA" id="ARBA00004571"/>
    </source>
</evidence>
<dbReference type="Gene3D" id="2.170.130.10">
    <property type="entry name" value="TonB-dependent receptor, plug domain"/>
    <property type="match status" value="1"/>
</dbReference>
<dbReference type="InterPro" id="IPR000531">
    <property type="entry name" value="Beta-barrel_TonB"/>
</dbReference>
<keyword evidence="6 8" id="KW-0472">Membrane</keyword>
<feature type="domain" description="TonB-dependent receptor-like beta-barrel" evidence="10">
    <location>
        <begin position="295"/>
        <end position="694"/>
    </location>
</feature>
<dbReference type="AlphaFoldDB" id="B8KY76"/>
<dbReference type="PANTHER" id="PTHR30442">
    <property type="entry name" value="IRON III DICITRATE TRANSPORT PROTEIN FECA"/>
    <property type="match status" value="1"/>
</dbReference>
<evidence type="ECO:0000256" key="9">
    <source>
        <dbReference type="RuleBase" id="RU003357"/>
    </source>
</evidence>
<reference evidence="13" key="1">
    <citation type="journal article" date="2013" name="BMC Microbiol.">
        <title>Taxonomy and evolution of bacteriochlorophyll a-containing members of the OM60/NOR5 clade of marine gammaproteobacteria: description of Luminiphilus syltensis gen. nov., sp. nov., reclassification of Haliea rubra as Pseudohaliea rubra gen. nov., comb. nov., and emendation of Chromatocurvus halotolerans.</title>
        <authorList>
            <person name="Spring S."/>
            <person name="Riedel T."/>
            <person name="Sproer C."/>
            <person name="Yan S."/>
            <person name="Harder J."/>
            <person name="Fuchs B.M."/>
        </authorList>
    </citation>
    <scope>NUCLEOTIDE SEQUENCE [LARGE SCALE GENOMIC DNA]</scope>
    <source>
        <strain evidence="13">NOR51-B</strain>
    </source>
</reference>
<dbReference type="GO" id="GO:0009279">
    <property type="term" value="C:cell outer membrane"/>
    <property type="evidence" value="ECO:0007669"/>
    <property type="project" value="UniProtKB-SubCell"/>
</dbReference>
<dbReference type="GO" id="GO:0033214">
    <property type="term" value="P:siderophore-iron import into cell"/>
    <property type="evidence" value="ECO:0007669"/>
    <property type="project" value="TreeGrafter"/>
</dbReference>
<comment type="subcellular location">
    <subcellularLocation>
        <location evidence="1 8">Cell outer membrane</location>
        <topology evidence="1 8">Multi-pass membrane protein</topology>
    </subcellularLocation>
</comment>
<feature type="domain" description="TonB-dependent receptor plug" evidence="11">
    <location>
        <begin position="65"/>
        <end position="174"/>
    </location>
</feature>
<dbReference type="Pfam" id="PF07715">
    <property type="entry name" value="Plug"/>
    <property type="match status" value="1"/>
</dbReference>
<evidence type="ECO:0000313" key="12">
    <source>
        <dbReference type="EMBL" id="EED34332.1"/>
    </source>
</evidence>
<evidence type="ECO:0000256" key="6">
    <source>
        <dbReference type="ARBA" id="ARBA00023136"/>
    </source>
</evidence>
<dbReference type="Proteomes" id="UP000004699">
    <property type="component" value="Unassembled WGS sequence"/>
</dbReference>
<comment type="similarity">
    <text evidence="8 9">Belongs to the TonB-dependent receptor family.</text>
</comment>
<dbReference type="InterPro" id="IPR036942">
    <property type="entry name" value="Beta-barrel_TonB_sf"/>
</dbReference>
<dbReference type="InterPro" id="IPR012910">
    <property type="entry name" value="Plug_dom"/>
</dbReference>
<keyword evidence="3 8" id="KW-1134">Transmembrane beta strand</keyword>
<keyword evidence="12" id="KW-0675">Receptor</keyword>
<dbReference type="SUPFAM" id="SSF56935">
    <property type="entry name" value="Porins"/>
    <property type="match status" value="1"/>
</dbReference>
<evidence type="ECO:0000259" key="10">
    <source>
        <dbReference type="Pfam" id="PF00593"/>
    </source>
</evidence>
<evidence type="ECO:0000256" key="8">
    <source>
        <dbReference type="PROSITE-ProRule" id="PRU01360"/>
    </source>
</evidence>
<sequence length="733" mass="80379">MVRIIVFAEVFEVRRLEPFVMSSLFTPAPLAVSLAAVLAAPVIADEASVGLLEEMTIIGSRDNVRDLAGTGALIDSQQLSIEVATDINQLLRTVPGLYIREEDGFGLRPNIGIRGATSERSAKVTLMEDGILMAPAPYAAPAAYYFPTTARMHSIEVLKGASLLRHGPQTTGGVVNMVSTPIPEQAGGRLRLSYGQDNQGDLLANYGMRMGNFSALVETTQRHSDGFKSIDRSGNDTGYRIEDYLVKLGWEGERQSLLVKAQHSIEESDETYLGLTDVDFAADEERRYGLSILDEMDTRHTGLSVNYQLALSEQATLTASVYRNEFSRDWFKLDNGGQWLEAANAGDATAQGILDGTVDVADVRVKHNNRSYVSEGVQANVDWVLNNHSLALGARVHRDDVDRFQPVEVYDQIDGELVYRDVVAPTGSNNRLEGADAEAFWLTDQWRVTDALRVDLALRYETIDSRQRRFADPERSTVSAQRSNSNSEWLPGISARYQWNDNLQLIAGVHRGFSPLGSGATESEDPETSINWEAGFRWDSDVFVEAVGFYSDFSDKAENCSNADPCSNGATSGSFTTGEAVISGLEVQAGTIFDWGSTTIPLTLMYTHTIAEADGDNPVSGVRDGDTLASIPENTLSLRTGIETTMGWDSYAVVKFSDNMCVDIGCNRSDSRFSETDSYLVVDLVSRYAIRDGLIGFAKIENVFDERAVVSRQPDGPRPNKPFTASVGAEWQF</sequence>
<evidence type="ECO:0000313" key="13">
    <source>
        <dbReference type="Proteomes" id="UP000004699"/>
    </source>
</evidence>
<dbReference type="Gene3D" id="2.40.170.20">
    <property type="entry name" value="TonB-dependent receptor, beta-barrel domain"/>
    <property type="match status" value="1"/>
</dbReference>
<keyword evidence="2 8" id="KW-0813">Transport</keyword>
<keyword evidence="5 9" id="KW-0798">TonB box</keyword>
<dbReference type="PROSITE" id="PS52016">
    <property type="entry name" value="TONB_DEPENDENT_REC_3"/>
    <property type="match status" value="1"/>
</dbReference>
<dbReference type="STRING" id="565045.NOR51B_269"/>
<evidence type="ECO:0000256" key="5">
    <source>
        <dbReference type="ARBA" id="ARBA00023077"/>
    </source>
</evidence>
<keyword evidence="13" id="KW-1185">Reference proteome</keyword>
<dbReference type="InterPro" id="IPR037066">
    <property type="entry name" value="Plug_dom_sf"/>
</dbReference>